<proteinExistence type="inferred from homology"/>
<evidence type="ECO:0000256" key="2">
    <source>
        <dbReference type="ARBA" id="ARBA00010790"/>
    </source>
</evidence>
<dbReference type="InterPro" id="IPR000172">
    <property type="entry name" value="GMC_OxRdtase_N"/>
</dbReference>
<sequence>MHKVTSKHKKMSWACDQTVIPNIVDSYQTAGSLFALTLQSFFAAQCALVGDHLWPADVTEEVLKDPNYDFIVLGAGAAGAVVANRLSENPEWKVLLVEAGGNPKLSTEIPPLFYSNLGTSVDWDHYSQPQEGACRSYKRKGCAWPQGKVMGGSSSINGMYYVRGNKADYDGWAASGNSGWSFEEVLPYFIKIENFTGDITEENQKYHGRNGPVNIVQETEPTPEEDIIIQAATELGIKHLNEINGADQMGTTVTANNIKGNYRVSTARAYLSPIRQRKNLHVMQHAYAIQILFTPGTNSVSGVLINKDGKNITVNAKKEVITSCGAVKSPQLLMLSGLGPKEHLEEMGIDVIADLPVGKNLQDHAYAPIFYSKLDVENSITLSAVTQSLADYMLKGSGLFKDTRSNRVITFINTTDPTSSVPDIQFHHLVLPPSSSDLVDIYYKHGLSEEFHEKFLKINKEKTVITSYSVLLHPKSKGNITLASKNPFDKPLIFANYFEDPEDMERIISSMKQYSLNLGKSKSFLNAGFEIEWVELEACKEYVKASDEHLECIIRELTFSLYHPTSTVKMGPENDPTAVVDNELRVRKVTGLRVIDASIMPSIISGNTNAPSIMIGEKGADLIKQSWL</sequence>
<dbReference type="PROSITE" id="PS00624">
    <property type="entry name" value="GMC_OXRED_2"/>
    <property type="match status" value="1"/>
</dbReference>
<feature type="domain" description="Glucose-methanol-choline oxidoreductase N-terminal" evidence="6">
    <location>
        <begin position="325"/>
        <end position="339"/>
    </location>
</feature>
<dbReference type="SUPFAM" id="SSF54373">
    <property type="entry name" value="FAD-linked reductases, C-terminal domain"/>
    <property type="match status" value="1"/>
</dbReference>
<dbReference type="PANTHER" id="PTHR11552:SF147">
    <property type="entry name" value="CHOLINE DEHYDROGENASE, MITOCHONDRIAL"/>
    <property type="match status" value="1"/>
</dbReference>
<dbReference type="SUPFAM" id="SSF51905">
    <property type="entry name" value="FAD/NAD(P)-binding domain"/>
    <property type="match status" value="1"/>
</dbReference>
<evidence type="ECO:0000256" key="1">
    <source>
        <dbReference type="ARBA" id="ARBA00001974"/>
    </source>
</evidence>
<keyword evidence="4 5" id="KW-0274">FAD</keyword>
<feature type="binding site" evidence="5">
    <location>
        <position position="149"/>
    </location>
    <ligand>
        <name>FAD</name>
        <dbReference type="ChEBI" id="CHEBI:57692"/>
    </ligand>
</feature>
<comment type="cofactor">
    <cofactor evidence="1 5">
        <name>FAD</name>
        <dbReference type="ChEBI" id="CHEBI:57692"/>
    </cofactor>
</comment>
<comment type="similarity">
    <text evidence="2">Belongs to the GMC oxidoreductase family.</text>
</comment>
<dbReference type="InterPro" id="IPR007867">
    <property type="entry name" value="GMC_OxRtase_C"/>
</dbReference>
<dbReference type="GO" id="GO:0050660">
    <property type="term" value="F:flavin adenine dinucleotide binding"/>
    <property type="evidence" value="ECO:0007669"/>
    <property type="project" value="InterPro"/>
</dbReference>
<dbReference type="OrthoDB" id="10011303at2759"/>
<gene>
    <name evidence="7" type="ORF">APLA_LOCUS11483</name>
</gene>
<dbReference type="Gene3D" id="3.30.560.10">
    <property type="entry name" value="Glucose Oxidase, domain 3"/>
    <property type="match status" value="1"/>
</dbReference>
<dbReference type="PANTHER" id="PTHR11552">
    <property type="entry name" value="GLUCOSE-METHANOL-CHOLINE GMC OXIDOREDUCTASE"/>
    <property type="match status" value="1"/>
</dbReference>
<dbReference type="InterPro" id="IPR036188">
    <property type="entry name" value="FAD/NAD-bd_sf"/>
</dbReference>
<keyword evidence="3" id="KW-0285">Flavoprotein</keyword>
<dbReference type="PIRSF" id="PIRSF000137">
    <property type="entry name" value="Alcohol_oxidase"/>
    <property type="match status" value="1"/>
</dbReference>
<accession>A0A8S1AFI6</accession>
<dbReference type="InterPro" id="IPR012132">
    <property type="entry name" value="GMC_OxRdtase"/>
</dbReference>
<dbReference type="Proteomes" id="UP000494256">
    <property type="component" value="Unassembled WGS sequence"/>
</dbReference>
<evidence type="ECO:0000256" key="5">
    <source>
        <dbReference type="PIRSR" id="PIRSR000137-2"/>
    </source>
</evidence>
<reference evidence="7 8" key="1">
    <citation type="submission" date="2020-04" db="EMBL/GenBank/DDBJ databases">
        <authorList>
            <person name="Wallbank WR R."/>
            <person name="Pardo Diaz C."/>
            <person name="Kozak K."/>
            <person name="Martin S."/>
            <person name="Jiggins C."/>
            <person name="Moest M."/>
            <person name="Warren A I."/>
            <person name="Byers J.R.P. K."/>
            <person name="Montejo-Kovacevich G."/>
            <person name="Yen C E."/>
        </authorList>
    </citation>
    <scope>NUCLEOTIDE SEQUENCE [LARGE SCALE GENOMIC DNA]</scope>
</reference>
<evidence type="ECO:0000256" key="3">
    <source>
        <dbReference type="ARBA" id="ARBA00022630"/>
    </source>
</evidence>
<evidence type="ECO:0000313" key="7">
    <source>
        <dbReference type="EMBL" id="CAB3246350.1"/>
    </source>
</evidence>
<dbReference type="Pfam" id="PF05199">
    <property type="entry name" value="GMC_oxred_C"/>
    <property type="match status" value="1"/>
</dbReference>
<evidence type="ECO:0000313" key="8">
    <source>
        <dbReference type="Proteomes" id="UP000494256"/>
    </source>
</evidence>
<dbReference type="AlphaFoldDB" id="A0A8S1AFI6"/>
<dbReference type="GO" id="GO:0016614">
    <property type="term" value="F:oxidoreductase activity, acting on CH-OH group of donors"/>
    <property type="evidence" value="ECO:0007669"/>
    <property type="project" value="InterPro"/>
</dbReference>
<evidence type="ECO:0000259" key="6">
    <source>
        <dbReference type="PROSITE" id="PS00624"/>
    </source>
</evidence>
<dbReference type="EMBL" id="CADEBD010000327">
    <property type="protein sequence ID" value="CAB3246350.1"/>
    <property type="molecule type" value="Genomic_DNA"/>
</dbReference>
<evidence type="ECO:0000256" key="4">
    <source>
        <dbReference type="ARBA" id="ARBA00022827"/>
    </source>
</evidence>
<organism evidence="7 8">
    <name type="scientific">Arctia plantaginis</name>
    <name type="common">Wood tiger moth</name>
    <name type="synonym">Phalaena plantaginis</name>
    <dbReference type="NCBI Taxonomy" id="874455"/>
    <lineage>
        <taxon>Eukaryota</taxon>
        <taxon>Metazoa</taxon>
        <taxon>Ecdysozoa</taxon>
        <taxon>Arthropoda</taxon>
        <taxon>Hexapoda</taxon>
        <taxon>Insecta</taxon>
        <taxon>Pterygota</taxon>
        <taxon>Neoptera</taxon>
        <taxon>Endopterygota</taxon>
        <taxon>Lepidoptera</taxon>
        <taxon>Glossata</taxon>
        <taxon>Ditrysia</taxon>
        <taxon>Noctuoidea</taxon>
        <taxon>Erebidae</taxon>
        <taxon>Arctiinae</taxon>
        <taxon>Arctia</taxon>
    </lineage>
</organism>
<dbReference type="Gene3D" id="3.50.50.60">
    <property type="entry name" value="FAD/NAD(P)-binding domain"/>
    <property type="match status" value="1"/>
</dbReference>
<dbReference type="Pfam" id="PF00732">
    <property type="entry name" value="GMC_oxred_N"/>
    <property type="match status" value="1"/>
</dbReference>
<comment type="caution">
    <text evidence="7">The sequence shown here is derived from an EMBL/GenBank/DDBJ whole genome shotgun (WGS) entry which is preliminary data.</text>
</comment>
<name>A0A8S1AFI6_ARCPL</name>
<protein>
    <recommendedName>
        <fullName evidence="6">Glucose-methanol-choline oxidoreductase N-terminal domain-containing protein</fullName>
    </recommendedName>
</protein>